<dbReference type="AlphaFoldDB" id="A0A5J4VL39"/>
<evidence type="ECO:0000313" key="1">
    <source>
        <dbReference type="EMBL" id="KAA6383194.1"/>
    </source>
</evidence>
<organism evidence="1 2">
    <name type="scientific">Streblomastix strix</name>
    <dbReference type="NCBI Taxonomy" id="222440"/>
    <lineage>
        <taxon>Eukaryota</taxon>
        <taxon>Metamonada</taxon>
        <taxon>Preaxostyla</taxon>
        <taxon>Oxymonadida</taxon>
        <taxon>Streblomastigidae</taxon>
        <taxon>Streblomastix</taxon>
    </lineage>
</organism>
<dbReference type="Proteomes" id="UP000324800">
    <property type="component" value="Unassembled WGS sequence"/>
</dbReference>
<feature type="non-terminal residue" evidence="1">
    <location>
        <position position="19"/>
    </location>
</feature>
<dbReference type="EMBL" id="SNRW01006379">
    <property type="protein sequence ID" value="KAA6383194.1"/>
    <property type="molecule type" value="Genomic_DNA"/>
</dbReference>
<comment type="caution">
    <text evidence="1">The sequence shown here is derived from an EMBL/GenBank/DDBJ whole genome shotgun (WGS) entry which is preliminary data.</text>
</comment>
<reference evidence="1 2" key="1">
    <citation type="submission" date="2019-03" db="EMBL/GenBank/DDBJ databases">
        <title>Single cell metagenomics reveals metabolic interactions within the superorganism composed of flagellate Streblomastix strix and complex community of Bacteroidetes bacteria on its surface.</title>
        <authorList>
            <person name="Treitli S.C."/>
            <person name="Kolisko M."/>
            <person name="Husnik F."/>
            <person name="Keeling P."/>
            <person name="Hampl V."/>
        </authorList>
    </citation>
    <scope>NUCLEOTIDE SEQUENCE [LARGE SCALE GENOMIC DNA]</scope>
    <source>
        <strain evidence="1">ST1C</strain>
    </source>
</reference>
<protein>
    <submittedName>
        <fullName evidence="1">Uncharacterized protein</fullName>
    </submittedName>
</protein>
<sequence>MEESRLLESQGFQVKGLMD</sequence>
<proteinExistence type="predicted"/>
<gene>
    <name evidence="1" type="ORF">EZS28_021279</name>
</gene>
<name>A0A5J4VL39_9EUKA</name>
<accession>A0A5J4VL39</accession>
<evidence type="ECO:0000313" key="2">
    <source>
        <dbReference type="Proteomes" id="UP000324800"/>
    </source>
</evidence>